<reference evidence="3 4" key="2">
    <citation type="journal article" date="2011" name="J. Bacteriol.">
        <title>Genomes of three methylotrophs from a single niche uncover genetic and metabolic divergence of Methylophilaceae.</title>
        <authorList>
            <person name="Lapidus A."/>
            <person name="Clum A."/>
            <person name="Labutti K."/>
            <person name="Kaluzhnaya M.G."/>
            <person name="Lim S."/>
            <person name="Beck D.A."/>
            <person name="Glavina Del Rio T."/>
            <person name="Nolan M."/>
            <person name="Mavromatis K."/>
            <person name="Huntemann M."/>
            <person name="Lucas S."/>
            <person name="Lidstrom M.E."/>
            <person name="Ivanova N."/>
            <person name="Chistoserdova L."/>
        </authorList>
    </citation>
    <scope>NUCLEOTIDE SEQUENCE [LARGE SCALE GENOMIC DNA]</scope>
    <source>
        <strain evidence="3 4">SIP3-4</strain>
    </source>
</reference>
<feature type="compositionally biased region" description="Basic and acidic residues" evidence="1">
    <location>
        <begin position="70"/>
        <end position="85"/>
    </location>
</feature>
<feature type="compositionally biased region" description="Polar residues" evidence="1">
    <location>
        <begin position="20"/>
        <end position="35"/>
    </location>
</feature>
<evidence type="ECO:0000256" key="1">
    <source>
        <dbReference type="SAM" id="MobiDB-lite"/>
    </source>
</evidence>
<reference evidence="4" key="1">
    <citation type="submission" date="2009-07" db="EMBL/GenBank/DDBJ databases">
        <title>Complete sequence of chromosome of Methylovorus sp. SIP3-4.</title>
        <authorList>
            <person name="Lucas S."/>
            <person name="Copeland A."/>
            <person name="Lapidus A."/>
            <person name="Glavina del Rio T."/>
            <person name="Tice H."/>
            <person name="Bruce D."/>
            <person name="Goodwin L."/>
            <person name="Pitluck S."/>
            <person name="Clum A."/>
            <person name="Larimer F."/>
            <person name="Land M."/>
            <person name="Hauser L."/>
            <person name="Kyrpides N."/>
            <person name="Mikhailova N."/>
            <person name="Kayluzhnaya M."/>
            <person name="Chistoserdova L."/>
        </authorList>
    </citation>
    <scope>NUCLEOTIDE SEQUENCE [LARGE SCALE GENOMIC DNA]</scope>
    <source>
        <strain evidence="4">SIP3-4</strain>
    </source>
</reference>
<feature type="region of interest" description="Disordered" evidence="1">
    <location>
        <begin position="20"/>
        <end position="92"/>
    </location>
</feature>
<keyword evidence="3" id="KW-0472">Membrane</keyword>
<evidence type="ECO:0000313" key="4">
    <source>
        <dbReference type="Proteomes" id="UP000002743"/>
    </source>
</evidence>
<dbReference type="EMBL" id="CP001674">
    <property type="protein sequence ID" value="ACT50290.1"/>
    <property type="molecule type" value="Genomic_DNA"/>
</dbReference>
<dbReference type="Proteomes" id="UP000002743">
    <property type="component" value="Chromosome"/>
</dbReference>
<keyword evidence="3" id="KW-0812">Transmembrane</keyword>
<keyword evidence="4" id="KW-1185">Reference proteome</keyword>
<keyword evidence="2" id="KW-0732">Signal</keyword>
<sequence length="92" mass="9981" precursor="true">MKLIVSMLCSVMLLVSSTISFAESTQGNSTTTTPPEQMEKSHNTDHNAKHPSQDGTSTGSGNDIQKLKKKSETESKANKSRDMQKENSGSSY</sequence>
<feature type="chain" id="PRO_5002971062" evidence="2">
    <location>
        <begin position="23"/>
        <end position="92"/>
    </location>
</feature>
<feature type="signal peptide" evidence="2">
    <location>
        <begin position="1"/>
        <end position="22"/>
    </location>
</feature>
<evidence type="ECO:0000313" key="3">
    <source>
        <dbReference type="EMBL" id="ACT50290.1"/>
    </source>
</evidence>
<evidence type="ECO:0000256" key="2">
    <source>
        <dbReference type="SAM" id="SignalP"/>
    </source>
</evidence>
<proteinExistence type="predicted"/>
<feature type="compositionally biased region" description="Polar residues" evidence="1">
    <location>
        <begin position="53"/>
        <end position="63"/>
    </location>
</feature>
<feature type="compositionally biased region" description="Basic and acidic residues" evidence="1">
    <location>
        <begin position="37"/>
        <end position="52"/>
    </location>
</feature>
<accession>C6XCL5</accession>
<dbReference type="HOGENOM" id="CLU_2569915_0_0_4"/>
<name>C6XCL5_METGS</name>
<dbReference type="KEGG" id="mei:Msip34_1043"/>
<protein>
    <submittedName>
        <fullName evidence="3">Transmembrane protein</fullName>
    </submittedName>
</protein>
<organism evidence="3 4">
    <name type="scientific">Methylovorus glucosotrophus (strain SIP3-4)</name>
    <dbReference type="NCBI Taxonomy" id="582744"/>
    <lineage>
        <taxon>Bacteria</taxon>
        <taxon>Pseudomonadati</taxon>
        <taxon>Pseudomonadota</taxon>
        <taxon>Betaproteobacteria</taxon>
        <taxon>Nitrosomonadales</taxon>
        <taxon>Methylophilaceae</taxon>
        <taxon>Methylovorus</taxon>
    </lineage>
</organism>
<gene>
    <name evidence="3" type="ordered locus">Msip34_1043</name>
</gene>
<dbReference type="AlphaFoldDB" id="C6XCL5"/>
<dbReference type="RefSeq" id="WP_015829812.1">
    <property type="nucleotide sequence ID" value="NC_012969.1"/>
</dbReference>